<evidence type="ECO:0000313" key="1">
    <source>
        <dbReference type="EMBL" id="JAH96563.1"/>
    </source>
</evidence>
<name>A0A0E9X4E3_ANGAN</name>
<accession>A0A0E9X4E3</accession>
<proteinExistence type="predicted"/>
<organism evidence="1">
    <name type="scientific">Anguilla anguilla</name>
    <name type="common">European freshwater eel</name>
    <name type="synonym">Muraena anguilla</name>
    <dbReference type="NCBI Taxonomy" id="7936"/>
    <lineage>
        <taxon>Eukaryota</taxon>
        <taxon>Metazoa</taxon>
        <taxon>Chordata</taxon>
        <taxon>Craniata</taxon>
        <taxon>Vertebrata</taxon>
        <taxon>Euteleostomi</taxon>
        <taxon>Actinopterygii</taxon>
        <taxon>Neopterygii</taxon>
        <taxon>Teleostei</taxon>
        <taxon>Anguilliformes</taxon>
        <taxon>Anguillidae</taxon>
        <taxon>Anguilla</taxon>
    </lineage>
</organism>
<reference evidence="1" key="2">
    <citation type="journal article" date="2015" name="Fish Shellfish Immunol.">
        <title>Early steps in the European eel (Anguilla anguilla)-Vibrio vulnificus interaction in the gills: Role of the RtxA13 toxin.</title>
        <authorList>
            <person name="Callol A."/>
            <person name="Pajuelo D."/>
            <person name="Ebbesson L."/>
            <person name="Teles M."/>
            <person name="MacKenzie S."/>
            <person name="Amaro C."/>
        </authorList>
    </citation>
    <scope>NUCLEOTIDE SEQUENCE</scope>
</reference>
<reference evidence="1" key="1">
    <citation type="submission" date="2014-11" db="EMBL/GenBank/DDBJ databases">
        <authorList>
            <person name="Amaro Gonzalez C."/>
        </authorList>
    </citation>
    <scope>NUCLEOTIDE SEQUENCE</scope>
</reference>
<dbReference type="AlphaFoldDB" id="A0A0E9X4E3"/>
<sequence>MYITNCTTILTTLYVYIEVDSLIHCNSEFLLSPECSQSQDDHKLLYDKLVHQCLLVLVPLTFVKKS</sequence>
<dbReference type="EMBL" id="GBXM01012014">
    <property type="protein sequence ID" value="JAH96563.1"/>
    <property type="molecule type" value="Transcribed_RNA"/>
</dbReference>
<protein>
    <submittedName>
        <fullName evidence="1">Uncharacterized protein</fullName>
    </submittedName>
</protein>